<gene>
    <name evidence="2" type="primary">LOC101488548</name>
</gene>
<proteinExistence type="predicted"/>
<dbReference type="AlphaFoldDB" id="A0A1S2XA77"/>
<sequence length="112" mass="13110">MSLSMKQYSYSKMDKEDPEELIHRKAQFLIYKVLEQANSRRKPSCLRIRISKLKVKIGNKLRRLKKRIISNVSAAKVSIHGHVASQLKTWKRLFGREKQTLLTIDPSLMIKC</sequence>
<accession>A0A1S2XA77</accession>
<name>A0A1S2XA77_CICAR</name>
<dbReference type="RefSeq" id="XP_004486119.1">
    <property type="nucleotide sequence ID" value="XM_004486062.3"/>
</dbReference>
<organism evidence="1 2">
    <name type="scientific">Cicer arietinum</name>
    <name type="common">Chickpea</name>
    <name type="synonym">Garbanzo</name>
    <dbReference type="NCBI Taxonomy" id="3827"/>
    <lineage>
        <taxon>Eukaryota</taxon>
        <taxon>Viridiplantae</taxon>
        <taxon>Streptophyta</taxon>
        <taxon>Embryophyta</taxon>
        <taxon>Tracheophyta</taxon>
        <taxon>Spermatophyta</taxon>
        <taxon>Magnoliopsida</taxon>
        <taxon>eudicotyledons</taxon>
        <taxon>Gunneridae</taxon>
        <taxon>Pentapetalae</taxon>
        <taxon>rosids</taxon>
        <taxon>fabids</taxon>
        <taxon>Fabales</taxon>
        <taxon>Fabaceae</taxon>
        <taxon>Papilionoideae</taxon>
        <taxon>50 kb inversion clade</taxon>
        <taxon>NPAAA clade</taxon>
        <taxon>Hologalegina</taxon>
        <taxon>IRL clade</taxon>
        <taxon>Cicereae</taxon>
        <taxon>Cicer</taxon>
    </lineage>
</organism>
<dbReference type="OrthoDB" id="1909082at2759"/>
<dbReference type="PANTHER" id="PTHR35687">
    <property type="entry name" value="OS07G0516700 PROTEIN"/>
    <property type="match status" value="1"/>
</dbReference>
<evidence type="ECO:0000313" key="2">
    <source>
        <dbReference type="RefSeq" id="XP_004486119.1"/>
    </source>
</evidence>
<reference evidence="2" key="2">
    <citation type="submission" date="2025-08" db="UniProtKB">
        <authorList>
            <consortium name="RefSeq"/>
        </authorList>
    </citation>
    <scope>IDENTIFICATION</scope>
    <source>
        <tissue evidence="2">Etiolated seedlings</tissue>
    </source>
</reference>
<dbReference type="PANTHER" id="PTHR35687:SF1">
    <property type="entry name" value="OS07G0516700 PROTEIN"/>
    <property type="match status" value="1"/>
</dbReference>
<keyword evidence="1" id="KW-1185">Reference proteome</keyword>
<evidence type="ECO:0000313" key="1">
    <source>
        <dbReference type="Proteomes" id="UP000087171"/>
    </source>
</evidence>
<dbReference type="KEGG" id="cam:101488548"/>
<dbReference type="GeneID" id="101488548"/>
<protein>
    <submittedName>
        <fullName evidence="2">Uncharacterized protein LOC101488548</fullName>
    </submittedName>
</protein>
<reference evidence="1" key="1">
    <citation type="journal article" date="2013" name="Nat. Biotechnol.">
        <title>Draft genome sequence of chickpea (Cicer arietinum) provides a resource for trait improvement.</title>
        <authorList>
            <person name="Varshney R.K."/>
            <person name="Song C."/>
            <person name="Saxena R.K."/>
            <person name="Azam S."/>
            <person name="Yu S."/>
            <person name="Sharpe A.G."/>
            <person name="Cannon S."/>
            <person name="Baek J."/>
            <person name="Rosen B.D."/>
            <person name="Tar'an B."/>
            <person name="Millan T."/>
            <person name="Zhang X."/>
            <person name="Ramsay L.D."/>
            <person name="Iwata A."/>
            <person name="Wang Y."/>
            <person name="Nelson W."/>
            <person name="Farmer A.D."/>
            <person name="Gaur P.M."/>
            <person name="Soderlund C."/>
            <person name="Penmetsa R.V."/>
            <person name="Xu C."/>
            <person name="Bharti A.K."/>
            <person name="He W."/>
            <person name="Winter P."/>
            <person name="Zhao S."/>
            <person name="Hane J.K."/>
            <person name="Carrasquilla-Garcia N."/>
            <person name="Condie J.A."/>
            <person name="Upadhyaya H.D."/>
            <person name="Luo M.C."/>
            <person name="Thudi M."/>
            <person name="Gowda C.L."/>
            <person name="Singh N.P."/>
            <person name="Lichtenzveig J."/>
            <person name="Gali K.K."/>
            <person name="Rubio J."/>
            <person name="Nadarajan N."/>
            <person name="Dolezel J."/>
            <person name="Bansal K.C."/>
            <person name="Xu X."/>
            <person name="Edwards D."/>
            <person name="Zhang G."/>
            <person name="Kahl G."/>
            <person name="Gil J."/>
            <person name="Singh K.B."/>
            <person name="Datta S.K."/>
            <person name="Jackson S.A."/>
            <person name="Wang J."/>
            <person name="Cook D.R."/>
        </authorList>
    </citation>
    <scope>NUCLEOTIDE SEQUENCE [LARGE SCALE GENOMIC DNA]</scope>
    <source>
        <strain evidence="1">cv. CDC Frontier</strain>
    </source>
</reference>
<dbReference type="Proteomes" id="UP000087171">
    <property type="component" value="Chromosome Ca1"/>
</dbReference>
<dbReference type="eggNOG" id="ENOG502S4N4">
    <property type="taxonomic scope" value="Eukaryota"/>
</dbReference>
<dbReference type="PaxDb" id="3827-XP_004486119.1"/>